<keyword evidence="4 5" id="KW-0472">Membrane</keyword>
<evidence type="ECO:0000256" key="3">
    <source>
        <dbReference type="ARBA" id="ARBA00022989"/>
    </source>
</evidence>
<dbReference type="AlphaFoldDB" id="A0AAW1IT44"/>
<dbReference type="SUPFAM" id="SSF103473">
    <property type="entry name" value="MFS general substrate transporter"/>
    <property type="match status" value="1"/>
</dbReference>
<comment type="caution">
    <text evidence="7">The sequence shown here is derived from an EMBL/GenBank/DDBJ whole genome shotgun (WGS) entry which is preliminary data.</text>
</comment>
<reference evidence="7 8" key="1">
    <citation type="journal article" date="2024" name="BMC Genomics">
        <title>De novo assembly and annotation of Popillia japonica's genome with initial clues to its potential as an invasive pest.</title>
        <authorList>
            <person name="Cucini C."/>
            <person name="Boschi S."/>
            <person name="Funari R."/>
            <person name="Cardaioli E."/>
            <person name="Iannotti N."/>
            <person name="Marturano G."/>
            <person name="Paoli F."/>
            <person name="Bruttini M."/>
            <person name="Carapelli A."/>
            <person name="Frati F."/>
            <person name="Nardi F."/>
        </authorList>
    </citation>
    <scope>NUCLEOTIDE SEQUENCE [LARGE SCALE GENOMIC DNA]</scope>
    <source>
        <strain evidence="7">DMR45628</strain>
    </source>
</reference>
<keyword evidence="8" id="KW-1185">Reference proteome</keyword>
<feature type="transmembrane region" description="Helical" evidence="5">
    <location>
        <begin position="20"/>
        <end position="39"/>
    </location>
</feature>
<dbReference type="InterPro" id="IPR005829">
    <property type="entry name" value="Sugar_transporter_CS"/>
</dbReference>
<dbReference type="Gene3D" id="1.20.1250.20">
    <property type="entry name" value="MFS general substrate transporter like domains"/>
    <property type="match status" value="2"/>
</dbReference>
<comment type="subcellular location">
    <subcellularLocation>
        <location evidence="1">Membrane</location>
        <topology evidence="1">Multi-pass membrane protein</topology>
    </subcellularLocation>
</comment>
<dbReference type="Proteomes" id="UP001458880">
    <property type="component" value="Unassembled WGS sequence"/>
</dbReference>
<feature type="domain" description="Major facilitator superfamily (MFS) profile" evidence="6">
    <location>
        <begin position="18"/>
        <end position="388"/>
    </location>
</feature>
<keyword evidence="3 5" id="KW-1133">Transmembrane helix</keyword>
<dbReference type="PANTHER" id="PTHR48021">
    <property type="match status" value="1"/>
</dbReference>
<dbReference type="GO" id="GO:0022857">
    <property type="term" value="F:transmembrane transporter activity"/>
    <property type="evidence" value="ECO:0007669"/>
    <property type="project" value="InterPro"/>
</dbReference>
<feature type="transmembrane region" description="Helical" evidence="5">
    <location>
        <begin position="177"/>
        <end position="194"/>
    </location>
</feature>
<feature type="transmembrane region" description="Helical" evidence="5">
    <location>
        <begin position="63"/>
        <end position="84"/>
    </location>
</feature>
<dbReference type="PROSITE" id="PS00217">
    <property type="entry name" value="SUGAR_TRANSPORT_2"/>
    <property type="match status" value="1"/>
</dbReference>
<dbReference type="GO" id="GO:0016020">
    <property type="term" value="C:membrane"/>
    <property type="evidence" value="ECO:0007669"/>
    <property type="project" value="UniProtKB-SubCell"/>
</dbReference>
<evidence type="ECO:0000256" key="1">
    <source>
        <dbReference type="ARBA" id="ARBA00004141"/>
    </source>
</evidence>
<gene>
    <name evidence="7" type="ORF">QE152_g34959</name>
</gene>
<keyword evidence="2 5" id="KW-0812">Transmembrane</keyword>
<dbReference type="Pfam" id="PF00083">
    <property type="entry name" value="Sugar_tr"/>
    <property type="match status" value="2"/>
</dbReference>
<dbReference type="PROSITE" id="PS00216">
    <property type="entry name" value="SUGAR_TRANSPORT_1"/>
    <property type="match status" value="1"/>
</dbReference>
<dbReference type="PROSITE" id="PS50850">
    <property type="entry name" value="MFS"/>
    <property type="match status" value="1"/>
</dbReference>
<evidence type="ECO:0000256" key="4">
    <source>
        <dbReference type="ARBA" id="ARBA00023136"/>
    </source>
</evidence>
<protein>
    <submittedName>
        <fullName evidence="7">Sugar transporter</fullName>
    </submittedName>
</protein>
<sequence>MKINLNSNIKSGNGSYFFQYLCAITGALSVFSSTMHYSWPTPSLPKLLGNNSHILLTNSEGSWMAVLFLLGCPIGSIITFLTVDIIGRKKILLLTAAPLISSWIMVAYAGVVDVLYTARFIAGLADGMVYTVIPIYLCEIADPKIRGLLGSSSSVMNMMGILLVNTLGIYFNIRVSALISLCPPILFLLTFSWMPESPYFLMMKEKHASAKSSLRALTGKVDVEGDLNRLSTAVKCNNRKKLNLLKLFKLSSNRKSLLVLIGLRTCQQLSGYTAITFYAQIIFDNVSSIPTLMLGELFPTDIKAFALCLIEIYYGIIATAASKFFQIVKDEVGIYIPLYVFASCCLFGLMFIIRYVPETNGKTLEEIQYQLGAQKPNDTKDCKSQHGI</sequence>
<organism evidence="7 8">
    <name type="scientific">Popillia japonica</name>
    <name type="common">Japanese beetle</name>
    <dbReference type="NCBI Taxonomy" id="7064"/>
    <lineage>
        <taxon>Eukaryota</taxon>
        <taxon>Metazoa</taxon>
        <taxon>Ecdysozoa</taxon>
        <taxon>Arthropoda</taxon>
        <taxon>Hexapoda</taxon>
        <taxon>Insecta</taxon>
        <taxon>Pterygota</taxon>
        <taxon>Neoptera</taxon>
        <taxon>Endopterygota</taxon>
        <taxon>Coleoptera</taxon>
        <taxon>Polyphaga</taxon>
        <taxon>Scarabaeiformia</taxon>
        <taxon>Scarabaeidae</taxon>
        <taxon>Rutelinae</taxon>
        <taxon>Popillia</taxon>
    </lineage>
</organism>
<dbReference type="PANTHER" id="PTHR48021:SF46">
    <property type="entry name" value="MAJOR FACILITATOR SUPERFAMILY (MFS) PROFILE DOMAIN-CONTAINING PROTEIN"/>
    <property type="match status" value="1"/>
</dbReference>
<keyword evidence="7" id="KW-0813">Transport</keyword>
<feature type="transmembrane region" description="Helical" evidence="5">
    <location>
        <begin position="257"/>
        <end position="282"/>
    </location>
</feature>
<keyword evidence="7" id="KW-0762">Sugar transport</keyword>
<dbReference type="InterPro" id="IPR005828">
    <property type="entry name" value="MFS_sugar_transport-like"/>
</dbReference>
<feature type="transmembrane region" description="Helical" evidence="5">
    <location>
        <begin position="116"/>
        <end position="137"/>
    </location>
</feature>
<evidence type="ECO:0000259" key="6">
    <source>
        <dbReference type="PROSITE" id="PS50850"/>
    </source>
</evidence>
<accession>A0AAW1IT44</accession>
<dbReference type="EMBL" id="JASPKY010000569">
    <property type="protein sequence ID" value="KAK9692735.1"/>
    <property type="molecule type" value="Genomic_DNA"/>
</dbReference>
<name>A0AAW1IT44_POPJA</name>
<dbReference type="InterPro" id="IPR050549">
    <property type="entry name" value="MFS_Trehalose_Transporter"/>
</dbReference>
<evidence type="ECO:0000313" key="8">
    <source>
        <dbReference type="Proteomes" id="UP001458880"/>
    </source>
</evidence>
<dbReference type="InterPro" id="IPR036259">
    <property type="entry name" value="MFS_trans_sf"/>
</dbReference>
<evidence type="ECO:0000313" key="7">
    <source>
        <dbReference type="EMBL" id="KAK9692735.1"/>
    </source>
</evidence>
<evidence type="ECO:0000256" key="5">
    <source>
        <dbReference type="SAM" id="Phobius"/>
    </source>
</evidence>
<feature type="transmembrane region" description="Helical" evidence="5">
    <location>
        <begin position="91"/>
        <end position="110"/>
    </location>
</feature>
<feature type="transmembrane region" description="Helical" evidence="5">
    <location>
        <begin position="149"/>
        <end position="171"/>
    </location>
</feature>
<feature type="transmembrane region" description="Helical" evidence="5">
    <location>
        <begin position="334"/>
        <end position="356"/>
    </location>
</feature>
<evidence type="ECO:0000256" key="2">
    <source>
        <dbReference type="ARBA" id="ARBA00022692"/>
    </source>
</evidence>
<feature type="transmembrane region" description="Helical" evidence="5">
    <location>
        <begin position="302"/>
        <end position="322"/>
    </location>
</feature>
<dbReference type="InterPro" id="IPR020846">
    <property type="entry name" value="MFS_dom"/>
</dbReference>
<proteinExistence type="predicted"/>